<reference evidence="1" key="1">
    <citation type="journal article" date="2020" name="G3 (Bethesda)">
        <title>High-Quality Assemblies for Three Invasive Social Wasps from the &lt;i&gt;Vespula&lt;/i&gt; Genus.</title>
        <authorList>
            <person name="Harrop T.W.R."/>
            <person name="Guhlin J."/>
            <person name="McLaughlin G.M."/>
            <person name="Permina E."/>
            <person name="Stockwell P."/>
            <person name="Gilligan J."/>
            <person name="Le Lec M.F."/>
            <person name="Gruber M.A.M."/>
            <person name="Quinn O."/>
            <person name="Lovegrove M."/>
            <person name="Duncan E.J."/>
            <person name="Remnant E.J."/>
            <person name="Van Eeckhoven J."/>
            <person name="Graham B."/>
            <person name="Knapp R.A."/>
            <person name="Langford K.W."/>
            <person name="Kronenberg Z."/>
            <person name="Press M.O."/>
            <person name="Eacker S.M."/>
            <person name="Wilson-Rankin E.E."/>
            <person name="Purcell J."/>
            <person name="Lester P.J."/>
            <person name="Dearden P.K."/>
        </authorList>
    </citation>
    <scope>NUCLEOTIDE SEQUENCE</scope>
    <source>
        <strain evidence="1">Linc-1</strain>
    </source>
</reference>
<protein>
    <submittedName>
        <fullName evidence="1">Uncharacterized protein</fullName>
    </submittedName>
</protein>
<gene>
    <name evidence="1" type="ORF">HZH68_000725</name>
</gene>
<accession>A0A834NU64</accession>
<keyword evidence="2" id="KW-1185">Reference proteome</keyword>
<sequence length="153" mass="17713">MSVGSLKVAILRVNTWWTVFLGIHVYPTTIDRFKGEDQESRGSRIRENNFRVFSDRRRVETRLAKTWKGPYETRGEYRGRELFERTSEFSFFDTNHGAIEFQGRVESGSFSGYVGARKKSLCGAMRCGTVRYGTVRYGTVRYGAERRRKGRTG</sequence>
<proteinExistence type="predicted"/>
<dbReference type="EMBL" id="JACSDZ010000001">
    <property type="protein sequence ID" value="KAF7418072.1"/>
    <property type="molecule type" value="Genomic_DNA"/>
</dbReference>
<evidence type="ECO:0000313" key="1">
    <source>
        <dbReference type="EMBL" id="KAF7418072.1"/>
    </source>
</evidence>
<name>A0A834NU64_VESGE</name>
<dbReference type="AlphaFoldDB" id="A0A834NU64"/>
<comment type="caution">
    <text evidence="1">The sequence shown here is derived from an EMBL/GenBank/DDBJ whole genome shotgun (WGS) entry which is preliminary data.</text>
</comment>
<evidence type="ECO:0000313" key="2">
    <source>
        <dbReference type="Proteomes" id="UP000617340"/>
    </source>
</evidence>
<organism evidence="1 2">
    <name type="scientific">Vespula germanica</name>
    <name type="common">German yellow jacket</name>
    <name type="synonym">Paravespula germanica</name>
    <dbReference type="NCBI Taxonomy" id="30212"/>
    <lineage>
        <taxon>Eukaryota</taxon>
        <taxon>Metazoa</taxon>
        <taxon>Ecdysozoa</taxon>
        <taxon>Arthropoda</taxon>
        <taxon>Hexapoda</taxon>
        <taxon>Insecta</taxon>
        <taxon>Pterygota</taxon>
        <taxon>Neoptera</taxon>
        <taxon>Endopterygota</taxon>
        <taxon>Hymenoptera</taxon>
        <taxon>Apocrita</taxon>
        <taxon>Aculeata</taxon>
        <taxon>Vespoidea</taxon>
        <taxon>Vespidae</taxon>
        <taxon>Vespinae</taxon>
        <taxon>Vespula</taxon>
    </lineage>
</organism>
<dbReference type="Proteomes" id="UP000617340">
    <property type="component" value="Unassembled WGS sequence"/>
</dbReference>